<keyword evidence="2" id="KW-0805">Transcription regulation</keyword>
<dbReference type="Proteomes" id="UP000245412">
    <property type="component" value="Unassembled WGS sequence"/>
</dbReference>
<dbReference type="InterPro" id="IPR000847">
    <property type="entry name" value="LysR_HTH_N"/>
</dbReference>
<feature type="domain" description="HTH lysR-type" evidence="5">
    <location>
        <begin position="1"/>
        <end position="58"/>
    </location>
</feature>
<dbReference type="PANTHER" id="PTHR30419">
    <property type="entry name" value="HTH-TYPE TRANSCRIPTIONAL REGULATOR YBHD"/>
    <property type="match status" value="1"/>
</dbReference>
<evidence type="ECO:0000313" key="7">
    <source>
        <dbReference type="Proteomes" id="UP000245412"/>
    </source>
</evidence>
<dbReference type="GO" id="GO:0005829">
    <property type="term" value="C:cytosol"/>
    <property type="evidence" value="ECO:0007669"/>
    <property type="project" value="TreeGrafter"/>
</dbReference>
<reference evidence="6 7" key="1">
    <citation type="submission" date="2018-05" db="EMBL/GenBank/DDBJ databases">
        <authorList>
            <person name="Goeker M."/>
            <person name="Huntemann M."/>
            <person name="Clum A."/>
            <person name="Pillay M."/>
            <person name="Palaniappan K."/>
            <person name="Varghese N."/>
            <person name="Mikhailova N."/>
            <person name="Stamatis D."/>
            <person name="Reddy T."/>
            <person name="Daum C."/>
            <person name="Shapiro N."/>
            <person name="Ivanova N."/>
            <person name="Kyrpides N."/>
            <person name="Woyke T."/>
        </authorList>
    </citation>
    <scope>NUCLEOTIDE SEQUENCE [LARGE SCALE GENOMIC DNA]</scope>
    <source>
        <strain evidence="6 7">DSM 26524</strain>
    </source>
</reference>
<accession>A0AB73T492</accession>
<evidence type="ECO:0000256" key="3">
    <source>
        <dbReference type="ARBA" id="ARBA00023125"/>
    </source>
</evidence>
<organism evidence="6 7">
    <name type="scientific">Murimonas intestini</name>
    <dbReference type="NCBI Taxonomy" id="1337051"/>
    <lineage>
        <taxon>Bacteria</taxon>
        <taxon>Bacillati</taxon>
        <taxon>Bacillota</taxon>
        <taxon>Clostridia</taxon>
        <taxon>Lachnospirales</taxon>
        <taxon>Lachnospiraceae</taxon>
        <taxon>Murimonas</taxon>
    </lineage>
</organism>
<dbReference type="GO" id="GO:0003700">
    <property type="term" value="F:DNA-binding transcription factor activity"/>
    <property type="evidence" value="ECO:0007669"/>
    <property type="project" value="InterPro"/>
</dbReference>
<dbReference type="Pfam" id="PF00126">
    <property type="entry name" value="HTH_1"/>
    <property type="match status" value="1"/>
</dbReference>
<dbReference type="InterPro" id="IPR050950">
    <property type="entry name" value="HTH-type_LysR_regulators"/>
</dbReference>
<gene>
    <name evidence="6" type="ORF">C7383_106260</name>
</gene>
<evidence type="ECO:0000259" key="5">
    <source>
        <dbReference type="PROSITE" id="PS50931"/>
    </source>
</evidence>
<sequence>MNIHELNYVLCIARHQNITKAAQELYISQPTLSKHLQKLERDLGLKLFSRVDNCYIPTHAGRRYMEYAAKVLALTQDWEHERQDLLSCNDGELNIAIPLMRSSCMIPQILPSFRRQHPNIRVNFLEETHAIQERLLDDTRIDFAIFSEDRLDPKLDSEILGCEPVLLAVSPDHPLAAGHPDFLAAGGNYPLLDWTMISDAKFILHFPEQNTGAITQRLLEKHHIKPGIPFYTRNTQAALLLASQNQGICFAPETYIRSMSFERPPVCFSLGDDEAFTTTILAFRRGAYLTAYAQDFICIAKEYFS</sequence>
<protein>
    <submittedName>
        <fullName evidence="6">DNA-binding transcriptional LysR family regulator</fullName>
    </submittedName>
</protein>
<dbReference type="InterPro" id="IPR036390">
    <property type="entry name" value="WH_DNA-bd_sf"/>
</dbReference>
<dbReference type="PROSITE" id="PS50931">
    <property type="entry name" value="HTH_LYSR"/>
    <property type="match status" value="1"/>
</dbReference>
<dbReference type="Gene3D" id="3.40.190.290">
    <property type="match status" value="1"/>
</dbReference>
<dbReference type="Gene3D" id="1.10.10.10">
    <property type="entry name" value="Winged helix-like DNA-binding domain superfamily/Winged helix DNA-binding domain"/>
    <property type="match status" value="1"/>
</dbReference>
<dbReference type="FunFam" id="1.10.10.10:FF:000001">
    <property type="entry name" value="LysR family transcriptional regulator"/>
    <property type="match status" value="1"/>
</dbReference>
<dbReference type="EMBL" id="QGGY01000006">
    <property type="protein sequence ID" value="PWJ75690.1"/>
    <property type="molecule type" value="Genomic_DNA"/>
</dbReference>
<dbReference type="Pfam" id="PF03466">
    <property type="entry name" value="LysR_substrate"/>
    <property type="match status" value="1"/>
</dbReference>
<dbReference type="AlphaFoldDB" id="A0AB73T492"/>
<dbReference type="InterPro" id="IPR005119">
    <property type="entry name" value="LysR_subst-bd"/>
</dbReference>
<dbReference type="SUPFAM" id="SSF46785">
    <property type="entry name" value="Winged helix' DNA-binding domain"/>
    <property type="match status" value="1"/>
</dbReference>
<keyword evidence="3 6" id="KW-0238">DNA-binding</keyword>
<evidence type="ECO:0000313" key="6">
    <source>
        <dbReference type="EMBL" id="PWJ75690.1"/>
    </source>
</evidence>
<comment type="similarity">
    <text evidence="1">Belongs to the LysR transcriptional regulatory family.</text>
</comment>
<evidence type="ECO:0000256" key="1">
    <source>
        <dbReference type="ARBA" id="ARBA00009437"/>
    </source>
</evidence>
<comment type="caution">
    <text evidence="6">The sequence shown here is derived from an EMBL/GenBank/DDBJ whole genome shotgun (WGS) entry which is preliminary data.</text>
</comment>
<evidence type="ECO:0000256" key="2">
    <source>
        <dbReference type="ARBA" id="ARBA00023015"/>
    </source>
</evidence>
<keyword evidence="7" id="KW-1185">Reference proteome</keyword>
<proteinExistence type="inferred from homology"/>
<name>A0AB73T492_9FIRM</name>
<evidence type="ECO:0000256" key="4">
    <source>
        <dbReference type="ARBA" id="ARBA00023163"/>
    </source>
</evidence>
<dbReference type="RefSeq" id="WP_109626612.1">
    <property type="nucleotide sequence ID" value="NZ_CABJAT010000006.1"/>
</dbReference>
<dbReference type="InterPro" id="IPR036388">
    <property type="entry name" value="WH-like_DNA-bd_sf"/>
</dbReference>
<keyword evidence="4" id="KW-0804">Transcription</keyword>
<dbReference type="PRINTS" id="PR00039">
    <property type="entry name" value="HTHLYSR"/>
</dbReference>
<dbReference type="CDD" id="cd05466">
    <property type="entry name" value="PBP2_LTTR_substrate"/>
    <property type="match status" value="1"/>
</dbReference>
<dbReference type="SUPFAM" id="SSF53850">
    <property type="entry name" value="Periplasmic binding protein-like II"/>
    <property type="match status" value="1"/>
</dbReference>
<dbReference type="GO" id="GO:0003677">
    <property type="term" value="F:DNA binding"/>
    <property type="evidence" value="ECO:0007669"/>
    <property type="project" value="UniProtKB-KW"/>
</dbReference>